<dbReference type="InterPro" id="IPR052156">
    <property type="entry name" value="BCAA_Transport_ATP-bd_LivF"/>
</dbReference>
<keyword evidence="5" id="KW-0029">Amino-acid transport</keyword>
<dbReference type="InterPro" id="IPR017871">
    <property type="entry name" value="ABC_transporter-like_CS"/>
</dbReference>
<proteinExistence type="inferred from homology"/>
<comment type="similarity">
    <text evidence="1">Belongs to the ABC transporter superfamily.</text>
</comment>
<evidence type="ECO:0000256" key="3">
    <source>
        <dbReference type="ARBA" id="ARBA00022741"/>
    </source>
</evidence>
<name>A0ABZ3ITW4_9FIRM</name>
<feature type="domain" description="ABC transporter" evidence="6">
    <location>
        <begin position="2"/>
        <end position="235"/>
    </location>
</feature>
<dbReference type="SMART" id="SM00382">
    <property type="entry name" value="AAA"/>
    <property type="match status" value="1"/>
</dbReference>
<dbReference type="PROSITE" id="PS00211">
    <property type="entry name" value="ABC_TRANSPORTER_1"/>
    <property type="match status" value="1"/>
</dbReference>
<dbReference type="Gene3D" id="3.40.50.300">
    <property type="entry name" value="P-loop containing nucleotide triphosphate hydrolases"/>
    <property type="match status" value="1"/>
</dbReference>
<keyword evidence="4 7" id="KW-0067">ATP-binding</keyword>
<dbReference type="InterPro" id="IPR027417">
    <property type="entry name" value="P-loop_NTPase"/>
</dbReference>
<keyword evidence="3" id="KW-0547">Nucleotide-binding</keyword>
<accession>A0ABZ3ITW4</accession>
<gene>
    <name evidence="7" type="primary">livF_5</name>
    <name evidence="7" type="ORF">SPSIL_053860</name>
</gene>
<dbReference type="PROSITE" id="PS50893">
    <property type="entry name" value="ABC_TRANSPORTER_2"/>
    <property type="match status" value="1"/>
</dbReference>
<dbReference type="RefSeq" id="WP_094604392.1">
    <property type="nucleotide sequence ID" value="NZ_CP155573.1"/>
</dbReference>
<dbReference type="Proteomes" id="UP000216752">
    <property type="component" value="Chromosome"/>
</dbReference>
<evidence type="ECO:0000313" key="7">
    <source>
        <dbReference type="EMBL" id="XFO69156.1"/>
    </source>
</evidence>
<evidence type="ECO:0000256" key="5">
    <source>
        <dbReference type="ARBA" id="ARBA00022970"/>
    </source>
</evidence>
<evidence type="ECO:0000256" key="2">
    <source>
        <dbReference type="ARBA" id="ARBA00022448"/>
    </source>
</evidence>
<evidence type="ECO:0000259" key="6">
    <source>
        <dbReference type="PROSITE" id="PS50893"/>
    </source>
</evidence>
<keyword evidence="8" id="KW-1185">Reference proteome</keyword>
<dbReference type="PANTHER" id="PTHR43820:SF4">
    <property type="entry name" value="HIGH-AFFINITY BRANCHED-CHAIN AMINO ACID TRANSPORT ATP-BINDING PROTEIN LIVF"/>
    <property type="match status" value="1"/>
</dbReference>
<dbReference type="PANTHER" id="PTHR43820">
    <property type="entry name" value="HIGH-AFFINITY BRANCHED-CHAIN AMINO ACID TRANSPORT ATP-BINDING PROTEIN LIVF"/>
    <property type="match status" value="1"/>
</dbReference>
<evidence type="ECO:0000256" key="4">
    <source>
        <dbReference type="ARBA" id="ARBA00022840"/>
    </source>
</evidence>
<sequence>MLHIDKLTCHYGVIKALDNVNIKIDKEGIYAVIGANGAGKSTLIRTIVGLVKPTQGKITFLNKDITALETHDVIREGISVCPEGRRIFKSVTVYENLLSGAYIINDQKRIKENIDIVYEFFPKLSERREQLAGTLSGGEQQMLAIGRALMCNPKLLLLDEPSMGLAPNLVDMVFDAVVKIYSEQRIPIIIVEQNSEMALSISDYGYVLEVGKLDLEGTGQELLLCDEVKKKYLGA</sequence>
<dbReference type="Pfam" id="PF00005">
    <property type="entry name" value="ABC_tran"/>
    <property type="match status" value="1"/>
</dbReference>
<evidence type="ECO:0000256" key="1">
    <source>
        <dbReference type="ARBA" id="ARBA00005417"/>
    </source>
</evidence>
<dbReference type="InterPro" id="IPR003439">
    <property type="entry name" value="ABC_transporter-like_ATP-bd"/>
</dbReference>
<keyword evidence="2" id="KW-0813">Transport</keyword>
<dbReference type="GO" id="GO:0005524">
    <property type="term" value="F:ATP binding"/>
    <property type="evidence" value="ECO:0007669"/>
    <property type="project" value="UniProtKB-KW"/>
</dbReference>
<dbReference type="SUPFAM" id="SSF52540">
    <property type="entry name" value="P-loop containing nucleoside triphosphate hydrolases"/>
    <property type="match status" value="1"/>
</dbReference>
<dbReference type="CDD" id="cd03224">
    <property type="entry name" value="ABC_TM1139_LivF_branched"/>
    <property type="match status" value="1"/>
</dbReference>
<reference evidence="7" key="1">
    <citation type="submission" date="2024-05" db="EMBL/GenBank/DDBJ databases">
        <title>Isolation and characterization of Sporomusa carbonis sp. nov., a carboxydotrophic hydrogenogen in the genus of Sporomusa isolated from a charcoal burning pile.</title>
        <authorList>
            <person name="Boeer T."/>
            <person name="Rosenbaum F."/>
            <person name="Eysell L."/>
            <person name="Mueller V."/>
            <person name="Daniel R."/>
            <person name="Poehlein A."/>
        </authorList>
    </citation>
    <scope>NUCLEOTIDE SEQUENCE [LARGE SCALE GENOMIC DNA]</scope>
    <source>
        <strain evidence="7">DSM 10669</strain>
    </source>
</reference>
<evidence type="ECO:0000313" key="8">
    <source>
        <dbReference type="Proteomes" id="UP000216752"/>
    </source>
</evidence>
<dbReference type="EMBL" id="CP155573">
    <property type="protein sequence ID" value="XFO69156.1"/>
    <property type="molecule type" value="Genomic_DNA"/>
</dbReference>
<protein>
    <submittedName>
        <fullName evidence="7">High-affinity branched-chain amino acid transport ATP-binding protein LivF</fullName>
    </submittedName>
</protein>
<organism evidence="7 8">
    <name type="scientific">Sporomusa silvacetica DSM 10669</name>
    <dbReference type="NCBI Taxonomy" id="1123289"/>
    <lineage>
        <taxon>Bacteria</taxon>
        <taxon>Bacillati</taxon>
        <taxon>Bacillota</taxon>
        <taxon>Negativicutes</taxon>
        <taxon>Selenomonadales</taxon>
        <taxon>Sporomusaceae</taxon>
        <taxon>Sporomusa</taxon>
    </lineage>
</organism>
<dbReference type="InterPro" id="IPR003593">
    <property type="entry name" value="AAA+_ATPase"/>
</dbReference>